<dbReference type="PANTHER" id="PTHR37312:SF1">
    <property type="entry name" value="MEMBRANE-BOUND ACYLTRANSFERASE YKRP-RELATED"/>
    <property type="match status" value="1"/>
</dbReference>
<feature type="transmembrane region" description="Helical" evidence="2">
    <location>
        <begin position="60"/>
        <end position="78"/>
    </location>
</feature>
<dbReference type="PANTHER" id="PTHR37312">
    <property type="entry name" value="MEMBRANE-BOUND ACYLTRANSFERASE YKRP-RELATED"/>
    <property type="match status" value="1"/>
</dbReference>
<dbReference type="RefSeq" id="WP_344497516.1">
    <property type="nucleotide sequence ID" value="NZ_BAAAUD010000047.1"/>
</dbReference>
<dbReference type="GO" id="GO:0016746">
    <property type="term" value="F:acyltransferase activity"/>
    <property type="evidence" value="ECO:0007669"/>
    <property type="project" value="UniProtKB-KW"/>
</dbReference>
<accession>A0ABP6JZ50</accession>
<proteinExistence type="predicted"/>
<keyword evidence="2" id="KW-0812">Transmembrane</keyword>
<dbReference type="InterPro" id="IPR052734">
    <property type="entry name" value="Nod_factor_acetyltransferase"/>
</dbReference>
<comment type="caution">
    <text evidence="4">The sequence shown here is derived from an EMBL/GenBank/DDBJ whole genome shotgun (WGS) entry which is preliminary data.</text>
</comment>
<dbReference type="EMBL" id="BAAAUD010000047">
    <property type="protein sequence ID" value="GAA2956386.1"/>
    <property type="molecule type" value="Genomic_DNA"/>
</dbReference>
<feature type="transmembrane region" description="Helical" evidence="2">
    <location>
        <begin position="237"/>
        <end position="256"/>
    </location>
</feature>
<evidence type="ECO:0000313" key="5">
    <source>
        <dbReference type="Proteomes" id="UP001500403"/>
    </source>
</evidence>
<evidence type="ECO:0000313" key="4">
    <source>
        <dbReference type="EMBL" id="GAA2956386.1"/>
    </source>
</evidence>
<feature type="transmembrane region" description="Helical" evidence="2">
    <location>
        <begin position="306"/>
        <end position="326"/>
    </location>
</feature>
<keyword evidence="5" id="KW-1185">Reference proteome</keyword>
<dbReference type="Pfam" id="PF01757">
    <property type="entry name" value="Acyl_transf_3"/>
    <property type="match status" value="1"/>
</dbReference>
<feature type="region of interest" description="Disordered" evidence="1">
    <location>
        <begin position="1"/>
        <end position="30"/>
    </location>
</feature>
<evidence type="ECO:0000259" key="3">
    <source>
        <dbReference type="Pfam" id="PF01757"/>
    </source>
</evidence>
<feature type="transmembrane region" description="Helical" evidence="2">
    <location>
        <begin position="90"/>
        <end position="111"/>
    </location>
</feature>
<feature type="domain" description="Acyltransferase 3" evidence="3">
    <location>
        <begin position="59"/>
        <end position="361"/>
    </location>
</feature>
<evidence type="ECO:0000256" key="1">
    <source>
        <dbReference type="SAM" id="MobiDB-lite"/>
    </source>
</evidence>
<protein>
    <submittedName>
        <fullName evidence="4">Acyltransferase family protein</fullName>
    </submittedName>
</protein>
<keyword evidence="4" id="KW-0012">Acyltransferase</keyword>
<dbReference type="Proteomes" id="UP001500403">
    <property type="component" value="Unassembled WGS sequence"/>
</dbReference>
<keyword evidence="2" id="KW-1133">Transmembrane helix</keyword>
<feature type="transmembrane region" description="Helical" evidence="2">
    <location>
        <begin position="208"/>
        <end position="225"/>
    </location>
</feature>
<reference evidence="5" key="1">
    <citation type="journal article" date="2019" name="Int. J. Syst. Evol. Microbiol.">
        <title>The Global Catalogue of Microorganisms (GCM) 10K type strain sequencing project: providing services to taxonomists for standard genome sequencing and annotation.</title>
        <authorList>
            <consortium name="The Broad Institute Genomics Platform"/>
            <consortium name="The Broad Institute Genome Sequencing Center for Infectious Disease"/>
            <person name="Wu L."/>
            <person name="Ma J."/>
        </authorList>
    </citation>
    <scope>NUCLEOTIDE SEQUENCE [LARGE SCALE GENOMIC DNA]</scope>
    <source>
        <strain evidence="5">JCM 9088</strain>
    </source>
</reference>
<organism evidence="4 5">
    <name type="scientific">Streptomyces enissocaesilis</name>
    <dbReference type="NCBI Taxonomy" id="332589"/>
    <lineage>
        <taxon>Bacteria</taxon>
        <taxon>Bacillati</taxon>
        <taxon>Actinomycetota</taxon>
        <taxon>Actinomycetes</taxon>
        <taxon>Kitasatosporales</taxon>
        <taxon>Streptomycetaceae</taxon>
        <taxon>Streptomyces</taxon>
        <taxon>Streptomyces rochei group</taxon>
    </lineage>
</organism>
<gene>
    <name evidence="4" type="ORF">GCM10010446_46860</name>
</gene>
<feature type="transmembrane region" description="Helical" evidence="2">
    <location>
        <begin position="346"/>
        <end position="367"/>
    </location>
</feature>
<feature type="transmembrane region" description="Helical" evidence="2">
    <location>
        <begin position="154"/>
        <end position="172"/>
    </location>
</feature>
<name>A0ABP6JZ50_9ACTN</name>
<feature type="transmembrane region" description="Helical" evidence="2">
    <location>
        <begin position="276"/>
        <end position="299"/>
    </location>
</feature>
<keyword evidence="2" id="KW-0472">Membrane</keyword>
<dbReference type="InterPro" id="IPR002656">
    <property type="entry name" value="Acyl_transf_3_dom"/>
</dbReference>
<sequence length="403" mass="45225">MFHAPHGYQRAPLPPAREQEPETPHARTLAPAAPVPVPSAASAPVPVPARAPAPKQRDAFFDNAKYLAIVLVAVAHMWEPVMDGSRATRALYMVVYSFHMPAFIVISGYFSRGFDLRPRKVQRLITGVAVPYLIFETLYSLFKQWADDDPGHPISLLDPWYLTWFLVALFVWRLTTPVWRSLRHPLPVALAIAVLASVTPGIGDDLNLQRVLQFLPFFVLGLLLKPEHFTTVRRREVRLLAVPVVLSVLAFAYWAAPRLELGWFYHSSAAQDRGAPWWTGVVMTFALFGCSLLMTACFLSWVPGRTMWFTVLGAGTLGGYLLHGFLVKGADYAGLFDSYPWLSSPLGEVFLTVAIAVAVTLMCTPPVRRLFRWAMEPEMNWAFRRDPAEEARQRERRPAGKVS</sequence>
<feature type="transmembrane region" description="Helical" evidence="2">
    <location>
        <begin position="123"/>
        <end position="142"/>
    </location>
</feature>
<feature type="transmembrane region" description="Helical" evidence="2">
    <location>
        <begin position="184"/>
        <end position="202"/>
    </location>
</feature>
<evidence type="ECO:0000256" key="2">
    <source>
        <dbReference type="SAM" id="Phobius"/>
    </source>
</evidence>
<keyword evidence="4" id="KW-0808">Transferase</keyword>